<dbReference type="OMA" id="HISEVNT"/>
<dbReference type="InterPro" id="IPR036397">
    <property type="entry name" value="RNaseH_sf"/>
</dbReference>
<dbReference type="Gene3D" id="3.30.420.10">
    <property type="entry name" value="Ribonuclease H-like superfamily/Ribonuclease H"/>
    <property type="match status" value="1"/>
</dbReference>
<dbReference type="PANTHER" id="PTHR47326:SF1">
    <property type="entry name" value="HTH PSQ-TYPE DOMAIN-CONTAINING PROTEIN"/>
    <property type="match status" value="1"/>
</dbReference>
<protein>
    <recommendedName>
        <fullName evidence="1">DUF4817 domain-containing protein</fullName>
    </recommendedName>
</protein>
<sequence length="359" mass="41759">RPQWELKQRIYCVKFYYKTGSFKKTQDSFMRQFEYKKAPSKSRIQNWVDYFEKYGTVENLNAASENHPTNSGRPKKRTAELIENVRESLQQNPKRSVRKRSQSLGMSREICRRVLVNDIRAYPYRIQTLQTLTVSDKRQRKAMAVKMLDKIEETPSFLNLLWTSDEAHFHLDGKANSKTNVFWGSSRPNEVATKPLHSPKCTVWAAISARGIIGPIFIEESGAAVTVTKERYVNVLKTFKSELQTLYPSLMRKFWFQQDGTSSHTSNLSRDWLKENFAGRVISLKTNFDPDLSPPDFFFGYLKDRVYAEKSRTITELKEAIREEMRAITKSVCKNVMDNFVLRLKKGTELNGGHLEHML</sequence>
<dbReference type="InParanoid" id="H2YNL5"/>
<dbReference type="eggNOG" id="KOG4740">
    <property type="taxonomic scope" value="Eukaryota"/>
</dbReference>
<dbReference type="InterPro" id="IPR032135">
    <property type="entry name" value="DUF4817"/>
</dbReference>
<dbReference type="Ensembl" id="ENSCSAVT00000007010.1">
    <property type="protein sequence ID" value="ENSCSAVP00000006922.1"/>
    <property type="gene ID" value="ENSCSAVG00000004133.1"/>
</dbReference>
<dbReference type="STRING" id="51511.ENSCSAVP00000006922"/>
<name>H2YNL5_CIOSA</name>
<evidence type="ECO:0000313" key="2">
    <source>
        <dbReference type="Ensembl" id="ENSCSAVP00000006922.1"/>
    </source>
</evidence>
<dbReference type="Proteomes" id="UP000007875">
    <property type="component" value="Unassembled WGS sequence"/>
</dbReference>
<keyword evidence="3" id="KW-1185">Reference proteome</keyword>
<evidence type="ECO:0000313" key="3">
    <source>
        <dbReference type="Proteomes" id="UP000007875"/>
    </source>
</evidence>
<evidence type="ECO:0000259" key="1">
    <source>
        <dbReference type="Pfam" id="PF16087"/>
    </source>
</evidence>
<reference evidence="3" key="1">
    <citation type="submission" date="2003-08" db="EMBL/GenBank/DDBJ databases">
        <authorList>
            <person name="Birren B."/>
            <person name="Nusbaum C."/>
            <person name="Abebe A."/>
            <person name="Abouelleil A."/>
            <person name="Adekoya E."/>
            <person name="Ait-zahra M."/>
            <person name="Allen N."/>
            <person name="Allen T."/>
            <person name="An P."/>
            <person name="Anderson M."/>
            <person name="Anderson S."/>
            <person name="Arachchi H."/>
            <person name="Armbruster J."/>
            <person name="Bachantsang P."/>
            <person name="Baldwin J."/>
            <person name="Barry A."/>
            <person name="Bayul T."/>
            <person name="Blitshsteyn B."/>
            <person name="Bloom T."/>
            <person name="Blye J."/>
            <person name="Boguslavskiy L."/>
            <person name="Borowsky M."/>
            <person name="Boukhgalter B."/>
            <person name="Brunache A."/>
            <person name="Butler J."/>
            <person name="Calixte N."/>
            <person name="Calvo S."/>
            <person name="Camarata J."/>
            <person name="Campo K."/>
            <person name="Chang J."/>
            <person name="Cheshatsang Y."/>
            <person name="Citroen M."/>
            <person name="Collymore A."/>
            <person name="Considine T."/>
            <person name="Cook A."/>
            <person name="Cooke P."/>
            <person name="Corum B."/>
            <person name="Cuomo C."/>
            <person name="David R."/>
            <person name="Dawoe T."/>
            <person name="Degray S."/>
            <person name="Dodge S."/>
            <person name="Dooley K."/>
            <person name="Dorje P."/>
            <person name="Dorjee K."/>
            <person name="Dorris L."/>
            <person name="Duffey N."/>
            <person name="Dupes A."/>
            <person name="Elkins T."/>
            <person name="Engels R."/>
            <person name="Erickson J."/>
            <person name="Farina A."/>
            <person name="Faro S."/>
            <person name="Ferreira P."/>
            <person name="Fischer H."/>
            <person name="Fitzgerald M."/>
            <person name="Foley K."/>
            <person name="Gage D."/>
            <person name="Galagan J."/>
            <person name="Gearin G."/>
            <person name="Gnerre S."/>
            <person name="Gnirke A."/>
            <person name="Goyette A."/>
            <person name="Graham J."/>
            <person name="Grandbois E."/>
            <person name="Gyaltsen K."/>
            <person name="Hafez N."/>
            <person name="Hagopian D."/>
            <person name="Hagos B."/>
            <person name="Hall J."/>
            <person name="Hatcher B."/>
            <person name="Heller A."/>
            <person name="Higgins H."/>
            <person name="Honan T."/>
            <person name="Horn A."/>
            <person name="Houde N."/>
            <person name="Hughes L."/>
            <person name="Hulme W."/>
            <person name="Husby E."/>
            <person name="Iliev I."/>
            <person name="Jaffe D."/>
            <person name="Jones C."/>
            <person name="Kamal M."/>
            <person name="Kamat A."/>
            <person name="Kamvysselis M."/>
            <person name="Karlsson E."/>
            <person name="Kells C."/>
            <person name="Kieu A."/>
            <person name="Kisner P."/>
            <person name="Kodira C."/>
            <person name="Kulbokas E."/>
            <person name="Labutti K."/>
            <person name="Lama D."/>
            <person name="Landers T."/>
            <person name="Leger J."/>
            <person name="Levine S."/>
            <person name="Lewis D."/>
            <person name="Lewis T."/>
            <person name="Lindblad-toh K."/>
            <person name="Liu X."/>
            <person name="Lokyitsang T."/>
            <person name="Lokyitsang Y."/>
            <person name="Lucien O."/>
            <person name="Lui A."/>
            <person name="Ma L.J."/>
            <person name="Mabbitt R."/>
            <person name="Macdonald J."/>
            <person name="Maclean C."/>
            <person name="Major J."/>
            <person name="Manning J."/>
            <person name="Marabella R."/>
            <person name="Maru K."/>
            <person name="Matthews C."/>
            <person name="Mauceli E."/>
            <person name="Mccarthy M."/>
            <person name="Mcdonough S."/>
            <person name="Mcghee T."/>
            <person name="Meldrim J."/>
            <person name="Meneus L."/>
            <person name="Mesirov J."/>
            <person name="Mihalev A."/>
            <person name="Mihova T."/>
            <person name="Mikkelsen T."/>
            <person name="Mlenga V."/>
            <person name="Moru K."/>
            <person name="Mozes J."/>
            <person name="Mulrain L."/>
            <person name="Munson G."/>
            <person name="Naylor J."/>
            <person name="Newes C."/>
            <person name="Nguyen C."/>
            <person name="Nguyen N."/>
            <person name="Nguyen T."/>
            <person name="Nicol R."/>
            <person name="Nielsen C."/>
            <person name="Nizzari M."/>
            <person name="Norbu C."/>
            <person name="Norbu N."/>
            <person name="O'donnell P."/>
            <person name="Okoawo O."/>
            <person name="O'leary S."/>
            <person name="Omotosho B."/>
            <person name="O'neill K."/>
            <person name="Osman S."/>
            <person name="Parker S."/>
            <person name="Perrin D."/>
            <person name="Phunkhang P."/>
            <person name="Piqani B."/>
            <person name="Purcell S."/>
            <person name="Rachupka T."/>
            <person name="Ramasamy U."/>
            <person name="Rameau R."/>
            <person name="Ray V."/>
            <person name="Raymond C."/>
            <person name="Retta R."/>
            <person name="Richardson S."/>
            <person name="Rise C."/>
            <person name="Rodriguez J."/>
            <person name="Rogers J."/>
            <person name="Rogov P."/>
            <person name="Rutman M."/>
            <person name="Schupbach R."/>
            <person name="Seaman C."/>
            <person name="Settipalli S."/>
            <person name="Sharpe T."/>
            <person name="Sheridan J."/>
            <person name="Sherpa N."/>
            <person name="Shi J."/>
            <person name="Smirnov S."/>
            <person name="Smith C."/>
            <person name="Sougnez C."/>
            <person name="Spencer B."/>
            <person name="Stalker J."/>
            <person name="Stange-thomann N."/>
            <person name="Stavropoulos S."/>
            <person name="Stetson K."/>
            <person name="Stone C."/>
            <person name="Stone S."/>
            <person name="Stubbs M."/>
            <person name="Talamas J."/>
            <person name="Tchuinga P."/>
            <person name="Tenzing P."/>
            <person name="Tesfaye S."/>
            <person name="Theodore J."/>
            <person name="Thoulutsang Y."/>
            <person name="Topham K."/>
            <person name="Towey S."/>
            <person name="Tsamla T."/>
            <person name="Tsomo N."/>
            <person name="Vallee D."/>
            <person name="Vassiliev H."/>
            <person name="Venkataraman V."/>
            <person name="Vinson J."/>
            <person name="Vo A."/>
            <person name="Wade C."/>
            <person name="Wang S."/>
            <person name="Wangchuk T."/>
            <person name="Wangdi T."/>
            <person name="Whittaker C."/>
            <person name="Wilkinson J."/>
            <person name="Wu Y."/>
            <person name="Wyman D."/>
            <person name="Yadav S."/>
            <person name="Yang S."/>
            <person name="Yang X."/>
            <person name="Yeager S."/>
            <person name="Yee E."/>
            <person name="Young G."/>
            <person name="Zainoun J."/>
            <person name="Zembeck L."/>
            <person name="Zimmer A."/>
            <person name="Zody M."/>
            <person name="Lander E."/>
        </authorList>
    </citation>
    <scope>NUCLEOTIDE SEQUENCE [LARGE SCALE GENOMIC DNA]</scope>
</reference>
<dbReference type="GO" id="GO:0003676">
    <property type="term" value="F:nucleic acid binding"/>
    <property type="evidence" value="ECO:0007669"/>
    <property type="project" value="InterPro"/>
</dbReference>
<organism evidence="2 3">
    <name type="scientific">Ciona savignyi</name>
    <name type="common">Pacific transparent sea squirt</name>
    <dbReference type="NCBI Taxonomy" id="51511"/>
    <lineage>
        <taxon>Eukaryota</taxon>
        <taxon>Metazoa</taxon>
        <taxon>Chordata</taxon>
        <taxon>Tunicata</taxon>
        <taxon>Ascidiacea</taxon>
        <taxon>Phlebobranchia</taxon>
        <taxon>Cionidae</taxon>
        <taxon>Ciona</taxon>
    </lineage>
</organism>
<reference evidence="2" key="3">
    <citation type="submission" date="2025-09" db="UniProtKB">
        <authorList>
            <consortium name="Ensembl"/>
        </authorList>
    </citation>
    <scope>IDENTIFICATION</scope>
</reference>
<dbReference type="AlphaFoldDB" id="H2YNL5"/>
<proteinExistence type="predicted"/>
<dbReference type="Pfam" id="PF16087">
    <property type="entry name" value="DUF4817"/>
    <property type="match status" value="1"/>
</dbReference>
<feature type="domain" description="DUF4817" evidence="1">
    <location>
        <begin position="6"/>
        <end position="58"/>
    </location>
</feature>
<dbReference type="HOGENOM" id="CLU_033666_11_0_1"/>
<accession>H2YNL5</accession>
<reference evidence="2" key="2">
    <citation type="submission" date="2025-08" db="UniProtKB">
        <authorList>
            <consortium name="Ensembl"/>
        </authorList>
    </citation>
    <scope>IDENTIFICATION</scope>
</reference>
<dbReference type="GeneTree" id="ENSGT00510000050664"/>
<dbReference type="PANTHER" id="PTHR47326">
    <property type="entry name" value="TRANSPOSABLE ELEMENT TC3 TRANSPOSASE-LIKE PROTEIN"/>
    <property type="match status" value="1"/>
</dbReference>